<feature type="signal peptide" evidence="1">
    <location>
        <begin position="1"/>
        <end position="19"/>
    </location>
</feature>
<protein>
    <recommendedName>
        <fullName evidence="4">Polysaccharide deacetylase</fullName>
    </recommendedName>
</protein>
<comment type="caution">
    <text evidence="2">The sequence shown here is derived from an EMBL/GenBank/DDBJ whole genome shotgun (WGS) entry which is preliminary data.</text>
</comment>
<reference evidence="2 3" key="1">
    <citation type="submission" date="2024-06" db="EMBL/GenBank/DDBJ databases">
        <title>Genomic Encyclopedia of Type Strains, Phase IV (KMG-IV): sequencing the most valuable type-strain genomes for metagenomic binning, comparative biology and taxonomic classification.</title>
        <authorList>
            <person name="Goeker M."/>
        </authorList>
    </citation>
    <scope>NUCLEOTIDE SEQUENCE [LARGE SCALE GENOMIC DNA]</scope>
    <source>
        <strain evidence="2 3">DSM 105042</strain>
    </source>
</reference>
<keyword evidence="3" id="KW-1185">Reference proteome</keyword>
<dbReference type="Proteomes" id="UP001549031">
    <property type="component" value="Unassembled WGS sequence"/>
</dbReference>
<dbReference type="Gene3D" id="3.20.20.370">
    <property type="entry name" value="Glycoside hydrolase/deacetylase"/>
    <property type="match status" value="1"/>
</dbReference>
<dbReference type="InterPro" id="IPR052740">
    <property type="entry name" value="CE4"/>
</dbReference>
<evidence type="ECO:0000256" key="1">
    <source>
        <dbReference type="SAM" id="SignalP"/>
    </source>
</evidence>
<accession>A0ABV2H723</accession>
<evidence type="ECO:0008006" key="4">
    <source>
        <dbReference type="Google" id="ProtNLM"/>
    </source>
</evidence>
<sequence>MFLRIFLSLFLCLPISALAEEVQPEKPKQLLLVSFDGAGDNTLWQRSRDFARTANIRFTYFLSCTLVLAKPDAAAYKGPHHKAGRSNIGFAQSREEARTRLAHVWQAHLEGHEIASHTCGHFDGADWSEADWATEMKSFRSVLSDAWAANDAARDEPQGWRAFVEQGIRGFRAPYLSVPDTLFAAEKQAGFLYDASSVTRGPEAPVDKGGVSRFGLPLIPEGPKQRPIIAMDYNLFIRHSAGVENPSRSAEFEERAYTAFRAAFDRQYEGDRSPLQIGLHFVKMNGGAYWRAMERLATEVCKLPDVACVTYAEAMEVLEDGRVQESSGL</sequence>
<organism evidence="2 3">
    <name type="scientific">Pseudorhizobium tarimense</name>
    <dbReference type="NCBI Taxonomy" id="1079109"/>
    <lineage>
        <taxon>Bacteria</taxon>
        <taxon>Pseudomonadati</taxon>
        <taxon>Pseudomonadota</taxon>
        <taxon>Alphaproteobacteria</taxon>
        <taxon>Hyphomicrobiales</taxon>
        <taxon>Rhizobiaceae</taxon>
        <taxon>Rhizobium/Agrobacterium group</taxon>
        <taxon>Pseudorhizobium</taxon>
    </lineage>
</organism>
<gene>
    <name evidence="2" type="ORF">ABID21_002334</name>
</gene>
<feature type="chain" id="PRO_5047340155" description="Polysaccharide deacetylase" evidence="1">
    <location>
        <begin position="20"/>
        <end position="329"/>
    </location>
</feature>
<dbReference type="InterPro" id="IPR011330">
    <property type="entry name" value="Glyco_hydro/deAcase_b/a-brl"/>
</dbReference>
<dbReference type="SUPFAM" id="SSF88713">
    <property type="entry name" value="Glycoside hydrolase/deacetylase"/>
    <property type="match status" value="1"/>
</dbReference>
<proteinExistence type="predicted"/>
<dbReference type="PANTHER" id="PTHR45985">
    <property type="match status" value="1"/>
</dbReference>
<evidence type="ECO:0000313" key="2">
    <source>
        <dbReference type="EMBL" id="MET3586217.1"/>
    </source>
</evidence>
<dbReference type="PANTHER" id="PTHR45985:SF3">
    <property type="entry name" value="CHITIN DEACETYLASE-LIKE 4"/>
    <property type="match status" value="1"/>
</dbReference>
<evidence type="ECO:0000313" key="3">
    <source>
        <dbReference type="Proteomes" id="UP001549031"/>
    </source>
</evidence>
<keyword evidence="1" id="KW-0732">Signal</keyword>
<name>A0ABV2H723_9HYPH</name>
<dbReference type="EMBL" id="JBEPLJ010000008">
    <property type="protein sequence ID" value="MET3586217.1"/>
    <property type="molecule type" value="Genomic_DNA"/>
</dbReference>